<keyword evidence="11" id="KW-0067">ATP-binding</keyword>
<dbReference type="CDD" id="cd00082">
    <property type="entry name" value="HisKA"/>
    <property type="match status" value="1"/>
</dbReference>
<keyword evidence="12 15" id="KW-1133">Transmembrane helix</keyword>
<evidence type="ECO:0000256" key="4">
    <source>
        <dbReference type="ARBA" id="ARBA00022475"/>
    </source>
</evidence>
<dbReference type="AlphaFoldDB" id="A0A212QT69"/>
<dbReference type="EMBL" id="FYEH01000003">
    <property type="protein sequence ID" value="SNB62679.1"/>
    <property type="molecule type" value="Genomic_DNA"/>
</dbReference>
<dbReference type="InterPro" id="IPR036097">
    <property type="entry name" value="HisK_dim/P_sf"/>
</dbReference>
<dbReference type="RefSeq" id="WP_088560402.1">
    <property type="nucleotide sequence ID" value="NZ_FYEH01000003.1"/>
</dbReference>
<dbReference type="GO" id="GO:0005524">
    <property type="term" value="F:ATP binding"/>
    <property type="evidence" value="ECO:0007669"/>
    <property type="project" value="UniProtKB-KW"/>
</dbReference>
<keyword evidence="8 15" id="KW-0812">Transmembrane</keyword>
<dbReference type="Gene3D" id="1.10.287.130">
    <property type="match status" value="1"/>
</dbReference>
<dbReference type="SMART" id="SM00388">
    <property type="entry name" value="HisKA"/>
    <property type="match status" value="1"/>
</dbReference>
<feature type="transmembrane region" description="Helical" evidence="15">
    <location>
        <begin position="171"/>
        <end position="191"/>
    </location>
</feature>
<organism evidence="18 19">
    <name type="scientific">Arboricoccus pini</name>
    <dbReference type="NCBI Taxonomy" id="1963835"/>
    <lineage>
        <taxon>Bacteria</taxon>
        <taxon>Pseudomonadati</taxon>
        <taxon>Pseudomonadota</taxon>
        <taxon>Alphaproteobacteria</taxon>
        <taxon>Geminicoccales</taxon>
        <taxon>Geminicoccaceae</taxon>
        <taxon>Arboricoccus</taxon>
    </lineage>
</organism>
<evidence type="ECO:0000256" key="5">
    <source>
        <dbReference type="ARBA" id="ARBA00022519"/>
    </source>
</evidence>
<dbReference type="SUPFAM" id="SSF47384">
    <property type="entry name" value="Homodimeric domain of signal transducing histidine kinase"/>
    <property type="match status" value="1"/>
</dbReference>
<dbReference type="InterPro" id="IPR003661">
    <property type="entry name" value="HisK_dim/P_dom"/>
</dbReference>
<evidence type="ECO:0000256" key="3">
    <source>
        <dbReference type="ARBA" id="ARBA00012438"/>
    </source>
</evidence>
<name>A0A212QT69_9PROT</name>
<dbReference type="PANTHER" id="PTHR44936">
    <property type="entry name" value="SENSOR PROTEIN CREC"/>
    <property type="match status" value="1"/>
</dbReference>
<reference evidence="18 19" key="1">
    <citation type="submission" date="2017-06" db="EMBL/GenBank/DDBJ databases">
        <authorList>
            <person name="Kim H.J."/>
            <person name="Triplett B.A."/>
        </authorList>
    </citation>
    <scope>NUCLEOTIDE SEQUENCE [LARGE SCALE GENOMIC DNA]</scope>
    <source>
        <strain evidence="18 19">B29T1</strain>
    </source>
</reference>
<keyword evidence="4" id="KW-1003">Cell membrane</keyword>
<evidence type="ECO:0000259" key="16">
    <source>
        <dbReference type="PROSITE" id="PS50109"/>
    </source>
</evidence>
<evidence type="ECO:0000256" key="9">
    <source>
        <dbReference type="ARBA" id="ARBA00022741"/>
    </source>
</evidence>
<dbReference type="InterPro" id="IPR003660">
    <property type="entry name" value="HAMP_dom"/>
</dbReference>
<keyword evidence="6" id="KW-0597">Phosphoprotein</keyword>
<keyword evidence="10 18" id="KW-0418">Kinase</keyword>
<dbReference type="PROSITE" id="PS50109">
    <property type="entry name" value="HIS_KIN"/>
    <property type="match status" value="1"/>
</dbReference>
<dbReference type="GO" id="GO:0000155">
    <property type="term" value="F:phosphorelay sensor kinase activity"/>
    <property type="evidence" value="ECO:0007669"/>
    <property type="project" value="InterPro"/>
</dbReference>
<evidence type="ECO:0000313" key="19">
    <source>
        <dbReference type="Proteomes" id="UP000197065"/>
    </source>
</evidence>
<evidence type="ECO:0000256" key="6">
    <source>
        <dbReference type="ARBA" id="ARBA00022553"/>
    </source>
</evidence>
<evidence type="ECO:0000259" key="17">
    <source>
        <dbReference type="PROSITE" id="PS50885"/>
    </source>
</evidence>
<comment type="subcellular location">
    <subcellularLocation>
        <location evidence="2">Cell inner membrane</location>
        <topology evidence="2">Multi-pass membrane protein</topology>
    </subcellularLocation>
</comment>
<feature type="domain" description="HAMP" evidence="17">
    <location>
        <begin position="192"/>
        <end position="244"/>
    </location>
</feature>
<keyword evidence="5" id="KW-0997">Cell inner membrane</keyword>
<dbReference type="InterPro" id="IPR005467">
    <property type="entry name" value="His_kinase_dom"/>
</dbReference>
<evidence type="ECO:0000256" key="10">
    <source>
        <dbReference type="ARBA" id="ARBA00022777"/>
    </source>
</evidence>
<keyword evidence="7" id="KW-0808">Transferase</keyword>
<dbReference type="InterPro" id="IPR036890">
    <property type="entry name" value="HATPase_C_sf"/>
</dbReference>
<evidence type="ECO:0000256" key="15">
    <source>
        <dbReference type="SAM" id="Phobius"/>
    </source>
</evidence>
<evidence type="ECO:0000256" key="7">
    <source>
        <dbReference type="ARBA" id="ARBA00022679"/>
    </source>
</evidence>
<protein>
    <recommendedName>
        <fullName evidence="3">histidine kinase</fullName>
        <ecNumber evidence="3">2.7.13.3</ecNumber>
    </recommendedName>
</protein>
<dbReference type="Pfam" id="PF02518">
    <property type="entry name" value="HATPase_c"/>
    <property type="match status" value="1"/>
</dbReference>
<keyword evidence="19" id="KW-1185">Reference proteome</keyword>
<accession>A0A212QT69</accession>
<dbReference type="Gene3D" id="3.30.565.10">
    <property type="entry name" value="Histidine kinase-like ATPase, C-terminal domain"/>
    <property type="match status" value="1"/>
</dbReference>
<dbReference type="CDD" id="cd06225">
    <property type="entry name" value="HAMP"/>
    <property type="match status" value="1"/>
</dbReference>
<evidence type="ECO:0000256" key="12">
    <source>
        <dbReference type="ARBA" id="ARBA00022989"/>
    </source>
</evidence>
<dbReference type="Pfam" id="PF00672">
    <property type="entry name" value="HAMP"/>
    <property type="match status" value="1"/>
</dbReference>
<dbReference type="PANTHER" id="PTHR44936:SF5">
    <property type="entry name" value="SENSOR HISTIDINE KINASE ENVZ"/>
    <property type="match status" value="1"/>
</dbReference>
<evidence type="ECO:0000313" key="18">
    <source>
        <dbReference type="EMBL" id="SNB62679.1"/>
    </source>
</evidence>
<evidence type="ECO:0000256" key="11">
    <source>
        <dbReference type="ARBA" id="ARBA00022840"/>
    </source>
</evidence>
<dbReference type="SUPFAM" id="SSF55874">
    <property type="entry name" value="ATPase domain of HSP90 chaperone/DNA topoisomerase II/histidine kinase"/>
    <property type="match status" value="1"/>
</dbReference>
<evidence type="ECO:0000256" key="1">
    <source>
        <dbReference type="ARBA" id="ARBA00000085"/>
    </source>
</evidence>
<proteinExistence type="predicted"/>
<dbReference type="OrthoDB" id="9804645at2"/>
<keyword evidence="9" id="KW-0547">Nucleotide-binding</keyword>
<dbReference type="SMART" id="SM00387">
    <property type="entry name" value="HATPase_c"/>
    <property type="match status" value="1"/>
</dbReference>
<dbReference type="InterPro" id="IPR004358">
    <property type="entry name" value="Sig_transdc_His_kin-like_C"/>
</dbReference>
<dbReference type="InterPro" id="IPR003594">
    <property type="entry name" value="HATPase_dom"/>
</dbReference>
<keyword evidence="13" id="KW-0902">Two-component regulatory system</keyword>
<dbReference type="GO" id="GO:0005886">
    <property type="term" value="C:plasma membrane"/>
    <property type="evidence" value="ECO:0007669"/>
    <property type="project" value="UniProtKB-SubCell"/>
</dbReference>
<dbReference type="Proteomes" id="UP000197065">
    <property type="component" value="Unassembled WGS sequence"/>
</dbReference>
<dbReference type="EC" id="2.7.13.3" evidence="3"/>
<dbReference type="Pfam" id="PF00512">
    <property type="entry name" value="HisKA"/>
    <property type="match status" value="1"/>
</dbReference>
<evidence type="ECO:0000256" key="8">
    <source>
        <dbReference type="ARBA" id="ARBA00022692"/>
    </source>
</evidence>
<evidence type="ECO:0000256" key="14">
    <source>
        <dbReference type="ARBA" id="ARBA00023136"/>
    </source>
</evidence>
<feature type="domain" description="Histidine kinase" evidence="16">
    <location>
        <begin position="252"/>
        <end position="450"/>
    </location>
</feature>
<evidence type="ECO:0000256" key="13">
    <source>
        <dbReference type="ARBA" id="ARBA00023012"/>
    </source>
</evidence>
<dbReference type="SMART" id="SM00304">
    <property type="entry name" value="HAMP"/>
    <property type="match status" value="1"/>
</dbReference>
<dbReference type="InterPro" id="IPR050980">
    <property type="entry name" value="2C_sensor_his_kinase"/>
</dbReference>
<evidence type="ECO:0000256" key="2">
    <source>
        <dbReference type="ARBA" id="ARBA00004429"/>
    </source>
</evidence>
<comment type="catalytic activity">
    <reaction evidence="1">
        <text>ATP + protein L-histidine = ADP + protein N-phospho-L-histidine.</text>
        <dbReference type="EC" id="2.7.13.3"/>
    </reaction>
</comment>
<sequence length="450" mass="50222">MDPVRHFINRTVVPRSLFWRTFLIVVLPLLILQVVLTYIFYNRVWDTVTFWLASGVAGEVAMVVDLLEETHDPNARAHILDLVREHADLRMSFELGAKLDEAGAAAGMDRSFFTHIDNKILEAFDETLKKPFLLDLRFDQPSSVAVYVQIDDGVLRVIAPRKRLTSTTTGIFLTWMTGASVVLMVVAIYFMRLQIRPIRLLAKAMESLGKGRDIGEFKPRGAVEIRQAARAFNLMRFRILRHITQRMDMLAAVSHDLRTPLTRMRLELEMMGKDDEPILAGLRADVDEMSTLVETYLSFARGEGREAMEPTPIGPILEGMRERAERAGVAVELSPSPPMTVPLRPIAFRRCLANLVDNACRHGRHIGISAARVGNYVEIQIEDDGPGIPPSQREAVFQPFVRVEASRSRFTGGVGLGLAIARDVILSHGGEILLGDSARGGLRALVRVPV</sequence>
<gene>
    <name evidence="18" type="ORF">SAMN07250955_103165</name>
</gene>
<dbReference type="PROSITE" id="PS50885">
    <property type="entry name" value="HAMP"/>
    <property type="match status" value="1"/>
</dbReference>
<dbReference type="PRINTS" id="PR00344">
    <property type="entry name" value="BCTRLSENSOR"/>
</dbReference>
<feature type="transmembrane region" description="Helical" evidence="15">
    <location>
        <begin position="21"/>
        <end position="41"/>
    </location>
</feature>
<keyword evidence="14 15" id="KW-0472">Membrane</keyword>